<dbReference type="RefSeq" id="XP_018737216.1">
    <property type="nucleotide sequence ID" value="XM_018879284.1"/>
</dbReference>
<dbReference type="EMBL" id="CP014503">
    <property type="protein sequence ID" value="ANB14739.1"/>
    <property type="molecule type" value="Genomic_DNA"/>
</dbReference>
<dbReference type="Pfam" id="PF01633">
    <property type="entry name" value="Choline_kinase"/>
    <property type="match status" value="1"/>
</dbReference>
<evidence type="ECO:0000256" key="1">
    <source>
        <dbReference type="ARBA" id="ARBA00038211"/>
    </source>
</evidence>
<comment type="similarity">
    <text evidence="1">Belongs to the choline/ethanolamine kinase family.</text>
</comment>
<dbReference type="SUPFAM" id="SSF56112">
    <property type="entry name" value="Protein kinase-like (PK-like)"/>
    <property type="match status" value="1"/>
</dbReference>
<dbReference type="Proteomes" id="UP000189580">
    <property type="component" value="Chromosome b"/>
</dbReference>
<gene>
    <name evidence="4" type="primary">CKI1</name>
    <name evidence="4" type="ORF">AWJ20_2346</name>
</gene>
<organism evidence="4 5">
    <name type="scientific">Sugiyamaella lignohabitans</name>
    <dbReference type="NCBI Taxonomy" id="796027"/>
    <lineage>
        <taxon>Eukaryota</taxon>
        <taxon>Fungi</taxon>
        <taxon>Dikarya</taxon>
        <taxon>Ascomycota</taxon>
        <taxon>Saccharomycotina</taxon>
        <taxon>Dipodascomycetes</taxon>
        <taxon>Dipodascales</taxon>
        <taxon>Trichomonascaceae</taxon>
        <taxon>Sugiyamaella</taxon>
    </lineage>
</organism>
<dbReference type="InterPro" id="IPR007521">
    <property type="entry name" value="Choline_kin_N"/>
</dbReference>
<feature type="domain" description="Choline kinase N-terminal" evidence="3">
    <location>
        <begin position="42"/>
        <end position="88"/>
    </location>
</feature>
<dbReference type="GO" id="GO:0004103">
    <property type="term" value="F:choline kinase activity"/>
    <property type="evidence" value="ECO:0007669"/>
    <property type="project" value="TreeGrafter"/>
</dbReference>
<keyword evidence="4" id="KW-0808">Transferase</keyword>
<dbReference type="CDD" id="cd05157">
    <property type="entry name" value="ETNK_euk"/>
    <property type="match status" value="1"/>
</dbReference>
<dbReference type="GO" id="GO:0005737">
    <property type="term" value="C:cytoplasm"/>
    <property type="evidence" value="ECO:0007669"/>
    <property type="project" value="TreeGrafter"/>
</dbReference>
<dbReference type="KEGG" id="slb:AWJ20_2346"/>
<sequence>MSPPVLTTTAAATPMTSRPKFRRSHSHQGSNDSLTGVSGLESTNNDDETPHVNFFLDNRLPVEYFKQDIVKLAHGLRISRWKRVELAMANDIIVSRISGALTNAVYSVDPPPYLKDQIKKSYKSDGTNRTYHTKVPQRILLRVYGPQVAHIIDREQELTTVARLSARNIGPRLLGTFQNGRFEQFLHAKPLTKNDIRDPDVSVQIAKRMRELHDNVELLEDERAKGPGVWLSIDKWMVRAGEKLKELEASQPGAAQKLLQCADWTEFLTMVRKYKEWITEKYGKDQIIKELVFAHNDTQYGNILRIEPPKGSPLLMPRNEHRQLVVIDFEYSSGNPRGFDISNHFCEWMSDFHDPERPYHIHHDKYPTLKERMNLIDSYVEHGYDDFDHEDQMEKEAKQLLQETIDWRPAVSAYWCIWGIVQAVIDTDEDLHLREQKDIANGSYKFQTGDSTTDSPSLDMEVEEEEDAVFDYIAYSTEKAQLFWTDMINLGLLPASEYKGTLKPMPLLE</sequence>
<dbReference type="AlphaFoldDB" id="A0A167F2H6"/>
<dbReference type="GeneID" id="30034247"/>
<keyword evidence="4" id="KW-0418">Kinase</keyword>
<dbReference type="PANTHER" id="PTHR22603">
    <property type="entry name" value="CHOLINE/ETHANOALAMINE KINASE"/>
    <property type="match status" value="1"/>
</dbReference>
<feature type="region of interest" description="Disordered" evidence="2">
    <location>
        <begin position="1"/>
        <end position="47"/>
    </location>
</feature>
<dbReference type="InterPro" id="IPR011009">
    <property type="entry name" value="Kinase-like_dom_sf"/>
</dbReference>
<dbReference type="PANTHER" id="PTHR22603:SF93">
    <property type="entry name" value="RE24176P"/>
    <property type="match status" value="1"/>
</dbReference>
<protein>
    <submittedName>
        <fullName evidence="4">Bifunctional choline kinase/ethanolamine kinase CKI1</fullName>
    </submittedName>
</protein>
<evidence type="ECO:0000259" key="3">
    <source>
        <dbReference type="Pfam" id="PF04428"/>
    </source>
</evidence>
<evidence type="ECO:0000313" key="4">
    <source>
        <dbReference type="EMBL" id="ANB14739.1"/>
    </source>
</evidence>
<evidence type="ECO:0000256" key="2">
    <source>
        <dbReference type="SAM" id="MobiDB-lite"/>
    </source>
</evidence>
<feature type="compositionally biased region" description="Polar residues" evidence="2">
    <location>
        <begin position="27"/>
        <end position="43"/>
    </location>
</feature>
<keyword evidence="5" id="KW-1185">Reference proteome</keyword>
<dbReference type="Pfam" id="PF04428">
    <property type="entry name" value="Choline_kin_N"/>
    <property type="match status" value="1"/>
</dbReference>
<dbReference type="OrthoDB" id="10267235at2759"/>
<dbReference type="GO" id="GO:0004305">
    <property type="term" value="F:ethanolamine kinase activity"/>
    <property type="evidence" value="ECO:0007669"/>
    <property type="project" value="TreeGrafter"/>
</dbReference>
<evidence type="ECO:0000313" key="5">
    <source>
        <dbReference type="Proteomes" id="UP000189580"/>
    </source>
</evidence>
<proteinExistence type="inferred from homology"/>
<accession>A0A167F2H6</accession>
<name>A0A167F2H6_9ASCO</name>
<dbReference type="GO" id="GO:0006646">
    <property type="term" value="P:phosphatidylethanolamine biosynthetic process"/>
    <property type="evidence" value="ECO:0007669"/>
    <property type="project" value="TreeGrafter"/>
</dbReference>
<reference evidence="4 5" key="1">
    <citation type="submission" date="2016-02" db="EMBL/GenBank/DDBJ databases">
        <title>Complete genome sequence and transcriptome regulation of the pentose utilising yeast Sugiyamaella lignohabitans.</title>
        <authorList>
            <person name="Bellasio M."/>
            <person name="Peymann A."/>
            <person name="Valli M."/>
            <person name="Sipitzky M."/>
            <person name="Graf A."/>
            <person name="Sauer M."/>
            <person name="Marx H."/>
            <person name="Mattanovich D."/>
        </authorList>
    </citation>
    <scope>NUCLEOTIDE SEQUENCE [LARGE SCALE GENOMIC DNA]</scope>
    <source>
        <strain evidence="4 5">CBS 10342</strain>
    </source>
</reference>
<dbReference type="Gene3D" id="3.30.200.20">
    <property type="entry name" value="Phosphorylase Kinase, domain 1"/>
    <property type="match status" value="1"/>
</dbReference>
<dbReference type="Gene3D" id="3.90.1200.10">
    <property type="match status" value="1"/>
</dbReference>